<evidence type="ECO:0000313" key="2">
    <source>
        <dbReference type="EMBL" id="CAE7174267.1"/>
    </source>
</evidence>
<feature type="compositionally biased region" description="Pro residues" evidence="1">
    <location>
        <begin position="24"/>
        <end position="36"/>
    </location>
</feature>
<organism evidence="2 3">
    <name type="scientific">Pyrenophora teres f. teres</name>
    <dbReference type="NCBI Taxonomy" id="97479"/>
    <lineage>
        <taxon>Eukaryota</taxon>
        <taxon>Fungi</taxon>
        <taxon>Dikarya</taxon>
        <taxon>Ascomycota</taxon>
        <taxon>Pezizomycotina</taxon>
        <taxon>Dothideomycetes</taxon>
        <taxon>Pleosporomycetidae</taxon>
        <taxon>Pleosporales</taxon>
        <taxon>Pleosporineae</taxon>
        <taxon>Pleosporaceae</taxon>
        <taxon>Pyrenophora</taxon>
    </lineage>
</organism>
<feature type="region of interest" description="Disordered" evidence="1">
    <location>
        <begin position="211"/>
        <end position="273"/>
    </location>
</feature>
<dbReference type="AlphaFoldDB" id="A0A6S6W775"/>
<feature type="region of interest" description="Disordered" evidence="1">
    <location>
        <begin position="1"/>
        <end position="55"/>
    </location>
</feature>
<reference evidence="2" key="1">
    <citation type="submission" date="2021-02" db="EMBL/GenBank/DDBJ databases">
        <authorList>
            <person name="Syme A R."/>
            <person name="Syme A R."/>
            <person name="Moolhuijzen P."/>
        </authorList>
    </citation>
    <scope>NUCLEOTIDE SEQUENCE</scope>
    <source>
        <strain evidence="2">W1-1</strain>
    </source>
</reference>
<evidence type="ECO:0000313" key="3">
    <source>
        <dbReference type="Proteomes" id="UP000472372"/>
    </source>
</evidence>
<protein>
    <submittedName>
        <fullName evidence="2">Uncharacterized protein</fullName>
    </submittedName>
</protein>
<feature type="compositionally biased region" description="Polar residues" evidence="1">
    <location>
        <begin position="334"/>
        <end position="346"/>
    </location>
</feature>
<name>A0A6S6W775_9PLEO</name>
<feature type="compositionally biased region" description="Polar residues" evidence="1">
    <location>
        <begin position="249"/>
        <end position="264"/>
    </location>
</feature>
<dbReference type="Proteomes" id="UP000472372">
    <property type="component" value="Chromosome 5"/>
</dbReference>
<sequence length="360" mass="39890">MARSQTDADWRHGETIDLTLSSPEPEPQARPQPRAPPRLTQTYISREPRQYSVSRVKYEPGQASGSVRMPVAPQRSRPIHPDHLKAIISTTDKGDLQNVLLDLCKISPAFSGALVRGLTPHSAFARKMTKQHRVNTQVSGNYRINESDSDGVLDEDQDDDQYEALQMLPTPTISASHRTRAPLQTQNYNFPRPSPHYHGSHSVPRIKREYKGSFGYGLDPNGSLQRAYRPTPPHPTALRSPLQNPPGSSPSVYRTASQASSVQGPSEARKTPRPTFKTCIKCNEPFIGVASCMYHPGKEYTNTDGSVAWDCCYDDSPGCKFAGEHTTGEGLGEDTSNQQKRPSSSPGPEDRPQKKPMVRY</sequence>
<proteinExistence type="predicted"/>
<feature type="compositionally biased region" description="Basic and acidic residues" evidence="1">
    <location>
        <begin position="1"/>
        <end position="15"/>
    </location>
</feature>
<gene>
    <name evidence="2" type="ORF">PTTW11_05599</name>
</gene>
<dbReference type="EMBL" id="HG992981">
    <property type="protein sequence ID" value="CAE7174267.1"/>
    <property type="molecule type" value="Genomic_DNA"/>
</dbReference>
<evidence type="ECO:0000256" key="1">
    <source>
        <dbReference type="SAM" id="MobiDB-lite"/>
    </source>
</evidence>
<accession>A0A6S6W775</accession>
<feature type="region of interest" description="Disordered" evidence="1">
    <location>
        <begin position="322"/>
        <end position="360"/>
    </location>
</feature>